<accession>A0A8J6C974</accession>
<dbReference type="InterPro" id="IPR029045">
    <property type="entry name" value="ClpP/crotonase-like_dom_sf"/>
</dbReference>
<evidence type="ECO:0008006" key="4">
    <source>
        <dbReference type="Google" id="ProtNLM"/>
    </source>
</evidence>
<evidence type="ECO:0000313" key="2">
    <source>
        <dbReference type="EMBL" id="KAG8461285.1"/>
    </source>
</evidence>
<dbReference type="Gene3D" id="3.90.226.10">
    <property type="entry name" value="2-enoyl-CoA Hydratase, Chain A, domain 1"/>
    <property type="match status" value="1"/>
</dbReference>
<reference evidence="2" key="1">
    <citation type="submission" date="2021-05" db="EMBL/GenBank/DDBJ databases">
        <title>The genome of the haptophyte Pavlova lutheri (Diacronema luteri, Pavlovales) - a model for lipid biosynthesis in eukaryotic algae.</title>
        <authorList>
            <person name="Hulatt C.J."/>
            <person name="Posewitz M.C."/>
        </authorList>
    </citation>
    <scope>NUCLEOTIDE SEQUENCE</scope>
    <source>
        <strain evidence="2">NIVA-4/92</strain>
    </source>
</reference>
<dbReference type="SUPFAM" id="SSF52096">
    <property type="entry name" value="ClpP/crotonase"/>
    <property type="match status" value="1"/>
</dbReference>
<dbReference type="GO" id="GO:0006635">
    <property type="term" value="P:fatty acid beta-oxidation"/>
    <property type="evidence" value="ECO:0007669"/>
    <property type="project" value="TreeGrafter"/>
</dbReference>
<dbReference type="PANTHER" id="PTHR11941:SF27">
    <property type="entry name" value="ETHYLMALONYL-COA DECARBOXYLASE"/>
    <property type="match status" value="1"/>
</dbReference>
<dbReference type="PANTHER" id="PTHR11941">
    <property type="entry name" value="ENOYL-COA HYDRATASE-RELATED"/>
    <property type="match status" value="1"/>
</dbReference>
<dbReference type="Pfam" id="PF00378">
    <property type="entry name" value="ECH_1"/>
    <property type="match status" value="1"/>
</dbReference>
<dbReference type="OrthoDB" id="448450at2759"/>
<protein>
    <recommendedName>
        <fullName evidence="4">Enoyl-CoA hydratase/isomerase family protein</fullName>
    </recommendedName>
</protein>
<keyword evidence="3" id="KW-1185">Reference proteome</keyword>
<comment type="caution">
    <text evidence="2">The sequence shown here is derived from an EMBL/GenBank/DDBJ whole genome shotgun (WGS) entry which is preliminary data.</text>
</comment>
<dbReference type="GO" id="GO:0005829">
    <property type="term" value="C:cytosol"/>
    <property type="evidence" value="ECO:0007669"/>
    <property type="project" value="TreeGrafter"/>
</dbReference>
<dbReference type="EMBL" id="JAGTXO010000026">
    <property type="protein sequence ID" value="KAG8461285.1"/>
    <property type="molecule type" value="Genomic_DNA"/>
</dbReference>
<dbReference type="Proteomes" id="UP000751190">
    <property type="component" value="Unassembled WGS sequence"/>
</dbReference>
<organism evidence="2 3">
    <name type="scientific">Diacronema lutheri</name>
    <name type="common">Unicellular marine alga</name>
    <name type="synonym">Monochrysis lutheri</name>
    <dbReference type="NCBI Taxonomy" id="2081491"/>
    <lineage>
        <taxon>Eukaryota</taxon>
        <taxon>Haptista</taxon>
        <taxon>Haptophyta</taxon>
        <taxon>Pavlovophyceae</taxon>
        <taxon>Pavlovales</taxon>
        <taxon>Pavlovaceae</taxon>
        <taxon>Diacronema</taxon>
    </lineage>
</organism>
<evidence type="ECO:0000256" key="1">
    <source>
        <dbReference type="ARBA" id="ARBA00023239"/>
    </source>
</evidence>
<dbReference type="AlphaFoldDB" id="A0A8J6C974"/>
<name>A0A8J6C974_DIALT</name>
<gene>
    <name evidence="2" type="ORF">KFE25_010472</name>
</gene>
<dbReference type="GO" id="GO:0016829">
    <property type="term" value="F:lyase activity"/>
    <property type="evidence" value="ECO:0007669"/>
    <property type="project" value="UniProtKB-KW"/>
</dbReference>
<proteinExistence type="predicted"/>
<sequence>MPSGVAAARALLRARGGGGSVTLHRNGAIATLLLANPREKNALTPAMMCDLADRVDELEADAHSVGLLLRGQAGSFCAGASFSIFADAPTERELRELGAAMRTVMADTTGRIYSRLPHVSAALIEGHAIGGGAELATCTDLRVWAPGAQLRFVHARMGLTPGWGGGARLVEAIGRRRALLLLGTGAPLAYAAAAELGLADACAASDSEVDVDAAAAGLLAPFVEQPYADAVRAARLLAASGGDGAAEERAFLAQWAGRSNMEAVRAVRARSGRPRR</sequence>
<dbReference type="CDD" id="cd06558">
    <property type="entry name" value="crotonase-like"/>
    <property type="match status" value="1"/>
</dbReference>
<dbReference type="OMA" id="RFVHARM"/>
<keyword evidence="1" id="KW-0456">Lyase</keyword>
<evidence type="ECO:0000313" key="3">
    <source>
        <dbReference type="Proteomes" id="UP000751190"/>
    </source>
</evidence>
<dbReference type="InterPro" id="IPR001753">
    <property type="entry name" value="Enoyl-CoA_hydra/iso"/>
</dbReference>